<organism evidence="3 4">
    <name type="scientific">Sporothrix eucalyptigena</name>
    <dbReference type="NCBI Taxonomy" id="1812306"/>
    <lineage>
        <taxon>Eukaryota</taxon>
        <taxon>Fungi</taxon>
        <taxon>Dikarya</taxon>
        <taxon>Ascomycota</taxon>
        <taxon>Pezizomycotina</taxon>
        <taxon>Sordariomycetes</taxon>
        <taxon>Sordariomycetidae</taxon>
        <taxon>Ophiostomatales</taxon>
        <taxon>Ophiostomataceae</taxon>
        <taxon>Sporothrix</taxon>
    </lineage>
</organism>
<gene>
    <name evidence="3" type="ORF">SEUCBS140593_009936</name>
</gene>
<dbReference type="PANTHER" id="PTHR33928:SF2">
    <property type="entry name" value="PECTATE LYASE SUPERFAMILY PROTEIN DOMAIN-CONTAINING PROTEIN-RELATED"/>
    <property type="match status" value="1"/>
</dbReference>
<dbReference type="InterPro" id="IPR039279">
    <property type="entry name" value="QRT3-like"/>
</dbReference>
<dbReference type="Pfam" id="PF12708">
    <property type="entry name" value="Pect-lyase_RHGA_epim"/>
    <property type="match status" value="1"/>
</dbReference>
<proteinExistence type="predicted"/>
<evidence type="ECO:0000259" key="2">
    <source>
        <dbReference type="Pfam" id="PF12708"/>
    </source>
</evidence>
<name>A0ABP0CYZ7_9PEZI</name>
<dbReference type="InterPro" id="IPR012334">
    <property type="entry name" value="Pectin_lyas_fold"/>
</dbReference>
<sequence>MPSSAREATTQQIASARKIVDDAIQQMTVLNKARLDHPARNHYSLKPGTVVNKKRGETDAPPPLLNITAEIASSAALLAEIEAAGQSDPVVSVSVPVTPRSAQANRFWMEDIQRKGTVPWGDDPNYKVFRNVVTDYGADNTGKKDATAAIQRAIDDGKRCGEKCNGSSTKNAIVYFPAGTYLVSSTIKVYFGTQIIGDANNLPTIKAPSSFVGLGVLSTDMYVTNGGTGPDGLSLEWYINTARFYSPIQKALWLCWRHSGHNIR</sequence>
<evidence type="ECO:0000313" key="3">
    <source>
        <dbReference type="EMBL" id="CAK7237367.1"/>
    </source>
</evidence>
<protein>
    <recommendedName>
        <fullName evidence="2">Rhamnogalacturonase A/B/Epimerase-like pectate lyase domain-containing protein</fullName>
    </recommendedName>
</protein>
<keyword evidence="4" id="KW-1185">Reference proteome</keyword>
<dbReference type="Gene3D" id="2.160.20.10">
    <property type="entry name" value="Single-stranded right-handed beta-helix, Pectin lyase-like"/>
    <property type="match status" value="1"/>
</dbReference>
<dbReference type="PANTHER" id="PTHR33928">
    <property type="entry name" value="POLYGALACTURONASE QRT3"/>
    <property type="match status" value="1"/>
</dbReference>
<evidence type="ECO:0000313" key="4">
    <source>
        <dbReference type="Proteomes" id="UP001642482"/>
    </source>
</evidence>
<accession>A0ABP0CYZ7</accession>
<dbReference type="InterPro" id="IPR011050">
    <property type="entry name" value="Pectin_lyase_fold/virulence"/>
</dbReference>
<feature type="region of interest" description="Disordered" evidence="1">
    <location>
        <begin position="38"/>
        <end position="62"/>
    </location>
</feature>
<dbReference type="InterPro" id="IPR024535">
    <property type="entry name" value="RHGA/B-epi-like_pectate_lyase"/>
</dbReference>
<dbReference type="EMBL" id="CAWUHD010000179">
    <property type="protein sequence ID" value="CAK7237367.1"/>
    <property type="molecule type" value="Genomic_DNA"/>
</dbReference>
<comment type="caution">
    <text evidence="3">The sequence shown here is derived from an EMBL/GenBank/DDBJ whole genome shotgun (WGS) entry which is preliminary data.</text>
</comment>
<dbReference type="SUPFAM" id="SSF51126">
    <property type="entry name" value="Pectin lyase-like"/>
    <property type="match status" value="1"/>
</dbReference>
<reference evidence="3 4" key="1">
    <citation type="submission" date="2024-01" db="EMBL/GenBank/DDBJ databases">
        <authorList>
            <person name="Allen C."/>
            <person name="Tagirdzhanova G."/>
        </authorList>
    </citation>
    <scope>NUCLEOTIDE SEQUENCE [LARGE SCALE GENOMIC DNA]</scope>
</reference>
<evidence type="ECO:0000256" key="1">
    <source>
        <dbReference type="SAM" id="MobiDB-lite"/>
    </source>
</evidence>
<feature type="domain" description="Rhamnogalacturonase A/B/Epimerase-like pectate lyase" evidence="2">
    <location>
        <begin position="129"/>
        <end position="250"/>
    </location>
</feature>
<dbReference type="Proteomes" id="UP001642482">
    <property type="component" value="Unassembled WGS sequence"/>
</dbReference>